<sequence>QYTELPSDVKILSAADRGAANPPAEASFDEGVVARTVSHVQKPGYSQPRVAGESSIVDMSSTKHSTDITLIESQDAAESSYGPCDVNDPRLTEKVASSTMWLGRPSDLKRRLSGTEMTPTTKRQNIARFEVQFKQNASEVGSNAISTPRLDHGLCSAISEDSVSTQSIDKSHVLSPSITITDAVISGLSELNTYEDRRFLPLHQDTESLREASDARMDPAEYFQDNDYLPPEEPFSAWKPQNISGSSSIHIMGSSFRARISGLYGISVFTGSTDKNSVTSQEWQDHLKKPSNRLIESIKKDPLIYAIENDKVSRVMVFLRNASAGDINKVIKALRSKGGDIVSALNAAIESHDTQWVDHILRFVPADDLNALHNHDCNALQLVIKHCNCAIIRALVSKGGMFSTLKAAVKTDNMTRLRAILPFVLPEHLNDSGQGDTKSV</sequence>
<feature type="non-terminal residue" evidence="1">
    <location>
        <position position="1"/>
    </location>
</feature>
<evidence type="ECO:0000313" key="1">
    <source>
        <dbReference type="EMBL" id="KAK3063778.1"/>
    </source>
</evidence>
<name>A0ACC3D974_9PEZI</name>
<organism evidence="1 2">
    <name type="scientific">Coniosporium uncinatum</name>
    <dbReference type="NCBI Taxonomy" id="93489"/>
    <lineage>
        <taxon>Eukaryota</taxon>
        <taxon>Fungi</taxon>
        <taxon>Dikarya</taxon>
        <taxon>Ascomycota</taxon>
        <taxon>Pezizomycotina</taxon>
        <taxon>Dothideomycetes</taxon>
        <taxon>Dothideomycetes incertae sedis</taxon>
        <taxon>Coniosporium</taxon>
    </lineage>
</organism>
<gene>
    <name evidence="1" type="ORF">LTS18_012829</name>
</gene>
<proteinExistence type="predicted"/>
<accession>A0ACC3D974</accession>
<keyword evidence="2" id="KW-1185">Reference proteome</keyword>
<dbReference type="Proteomes" id="UP001186974">
    <property type="component" value="Unassembled WGS sequence"/>
</dbReference>
<comment type="caution">
    <text evidence="1">The sequence shown here is derived from an EMBL/GenBank/DDBJ whole genome shotgun (WGS) entry which is preliminary data.</text>
</comment>
<protein>
    <submittedName>
        <fullName evidence="1">Uncharacterized protein</fullName>
    </submittedName>
</protein>
<dbReference type="EMBL" id="JAWDJW010006723">
    <property type="protein sequence ID" value="KAK3063778.1"/>
    <property type="molecule type" value="Genomic_DNA"/>
</dbReference>
<evidence type="ECO:0000313" key="2">
    <source>
        <dbReference type="Proteomes" id="UP001186974"/>
    </source>
</evidence>
<reference evidence="1" key="1">
    <citation type="submission" date="2024-09" db="EMBL/GenBank/DDBJ databases">
        <title>Black Yeasts Isolated from many extreme environments.</title>
        <authorList>
            <person name="Coleine C."/>
            <person name="Stajich J.E."/>
            <person name="Selbmann L."/>
        </authorList>
    </citation>
    <scope>NUCLEOTIDE SEQUENCE</scope>
    <source>
        <strain evidence="1">CCFEE 5737</strain>
    </source>
</reference>